<feature type="non-terminal residue" evidence="1">
    <location>
        <position position="53"/>
    </location>
</feature>
<proteinExistence type="predicted"/>
<dbReference type="AlphaFoldDB" id="A0A0D2MAS4"/>
<evidence type="ECO:0000313" key="1">
    <source>
        <dbReference type="EMBL" id="KIZ00380.1"/>
    </source>
</evidence>
<organism evidence="1 2">
    <name type="scientific">Monoraphidium neglectum</name>
    <dbReference type="NCBI Taxonomy" id="145388"/>
    <lineage>
        <taxon>Eukaryota</taxon>
        <taxon>Viridiplantae</taxon>
        <taxon>Chlorophyta</taxon>
        <taxon>core chlorophytes</taxon>
        <taxon>Chlorophyceae</taxon>
        <taxon>CS clade</taxon>
        <taxon>Sphaeropleales</taxon>
        <taxon>Selenastraceae</taxon>
        <taxon>Monoraphidium</taxon>
    </lineage>
</organism>
<dbReference type="RefSeq" id="XP_013899399.1">
    <property type="nucleotide sequence ID" value="XM_014043945.1"/>
</dbReference>
<sequence length="53" mass="5568">MADLLEPTYWCRLAAAAGAGLHCDNAAAKAAAAPVKLPRARKADLRRQIDHAG</sequence>
<gene>
    <name evidence="1" type="ORF">MNEG_7579</name>
</gene>
<reference evidence="1 2" key="1">
    <citation type="journal article" date="2013" name="BMC Genomics">
        <title>Reconstruction of the lipid metabolism for the microalga Monoraphidium neglectum from its genome sequence reveals characteristics suitable for biofuel production.</title>
        <authorList>
            <person name="Bogen C."/>
            <person name="Al-Dilaimi A."/>
            <person name="Albersmeier A."/>
            <person name="Wichmann J."/>
            <person name="Grundmann M."/>
            <person name="Rupp O."/>
            <person name="Lauersen K.J."/>
            <person name="Blifernez-Klassen O."/>
            <person name="Kalinowski J."/>
            <person name="Goesmann A."/>
            <person name="Mussgnug J.H."/>
            <person name="Kruse O."/>
        </authorList>
    </citation>
    <scope>NUCLEOTIDE SEQUENCE [LARGE SCALE GENOMIC DNA]</scope>
    <source>
        <strain evidence="1 2">SAG 48.87</strain>
    </source>
</reference>
<dbReference type="KEGG" id="mng:MNEG_7579"/>
<keyword evidence="2" id="KW-1185">Reference proteome</keyword>
<dbReference type="GeneID" id="25740455"/>
<dbReference type="EMBL" id="KK101572">
    <property type="protein sequence ID" value="KIZ00380.1"/>
    <property type="molecule type" value="Genomic_DNA"/>
</dbReference>
<evidence type="ECO:0000313" key="2">
    <source>
        <dbReference type="Proteomes" id="UP000054498"/>
    </source>
</evidence>
<accession>A0A0D2MAS4</accession>
<dbReference type="Proteomes" id="UP000054498">
    <property type="component" value="Unassembled WGS sequence"/>
</dbReference>
<name>A0A0D2MAS4_9CHLO</name>
<protein>
    <submittedName>
        <fullName evidence="1">Uncharacterized protein</fullName>
    </submittedName>
</protein>